<keyword evidence="1" id="KW-0460">Magnesium</keyword>
<dbReference type="Proteomes" id="UP000319783">
    <property type="component" value="Unassembled WGS sequence"/>
</dbReference>
<proteinExistence type="inferred from homology"/>
<dbReference type="AlphaFoldDB" id="A0A533QAZ5"/>
<keyword evidence="5" id="KW-0670">Pyruvate</keyword>
<dbReference type="GO" id="GO:0015977">
    <property type="term" value="P:carbon fixation"/>
    <property type="evidence" value="ECO:0007669"/>
    <property type="project" value="UniProtKB-KW"/>
</dbReference>
<gene>
    <name evidence="5" type="ORF">JETT_2202</name>
</gene>
<evidence type="ECO:0000256" key="2">
    <source>
        <dbReference type="ARBA" id="ARBA00023239"/>
    </source>
</evidence>
<keyword evidence="2" id="KW-0456">Lyase</keyword>
<accession>A0A533QAZ5</accession>
<dbReference type="GO" id="GO:0006099">
    <property type="term" value="P:tricarboxylic acid cycle"/>
    <property type="evidence" value="ECO:0007669"/>
    <property type="project" value="InterPro"/>
</dbReference>
<dbReference type="InterPro" id="IPR007566">
    <property type="entry name" value="PEP_COase_arc-type"/>
</dbReference>
<reference evidence="5 6" key="1">
    <citation type="submission" date="2019-04" db="EMBL/GenBank/DDBJ databases">
        <title>Genome of a novel bacterium Candidatus Jettenia ecosi reconstructed from metagenome of an anammox bioreactor.</title>
        <authorList>
            <person name="Mardanov A.V."/>
            <person name="Beletsky A.V."/>
            <person name="Ravin N.V."/>
            <person name="Botchkova E.A."/>
            <person name="Litti Y.V."/>
            <person name="Nozhevnikova A.N."/>
        </authorList>
    </citation>
    <scope>NUCLEOTIDE SEQUENCE [LARGE SCALE GENOMIC DNA]</scope>
    <source>
        <strain evidence="5">J2</strain>
    </source>
</reference>
<evidence type="ECO:0000256" key="1">
    <source>
        <dbReference type="ARBA" id="ARBA00022842"/>
    </source>
</evidence>
<dbReference type="GO" id="GO:0008964">
    <property type="term" value="F:phosphoenolpyruvate carboxylase activity"/>
    <property type="evidence" value="ECO:0007669"/>
    <property type="project" value="UniProtKB-UniRule"/>
</dbReference>
<organism evidence="5 6">
    <name type="scientific">Candidatus Jettenia ecosi</name>
    <dbReference type="NCBI Taxonomy" id="2494326"/>
    <lineage>
        <taxon>Bacteria</taxon>
        <taxon>Pseudomonadati</taxon>
        <taxon>Planctomycetota</taxon>
        <taxon>Candidatus Brocadiia</taxon>
        <taxon>Candidatus Brocadiales</taxon>
        <taxon>Candidatus Brocadiaceae</taxon>
        <taxon>Candidatus Jettenia</taxon>
    </lineage>
</organism>
<name>A0A533QAZ5_9BACT</name>
<dbReference type="HAMAP" id="MF_01904">
    <property type="entry name" value="PEPcase_type2"/>
    <property type="match status" value="1"/>
</dbReference>
<keyword evidence="3" id="KW-0120">Carbon dioxide fixation</keyword>
<evidence type="ECO:0000256" key="3">
    <source>
        <dbReference type="ARBA" id="ARBA00023300"/>
    </source>
</evidence>
<dbReference type="Pfam" id="PF14010">
    <property type="entry name" value="PEPcase_2"/>
    <property type="match status" value="1"/>
</dbReference>
<dbReference type="NCBIfam" id="TIGR02751">
    <property type="entry name" value="PEPCase_arch"/>
    <property type="match status" value="1"/>
</dbReference>
<comment type="caution">
    <text evidence="5">The sequence shown here is derived from an EMBL/GenBank/DDBJ whole genome shotgun (WGS) entry which is preliminary data.</text>
</comment>
<dbReference type="EMBL" id="SULG01000044">
    <property type="protein sequence ID" value="TLD41549.1"/>
    <property type="molecule type" value="Genomic_DNA"/>
</dbReference>
<dbReference type="SUPFAM" id="SSF51621">
    <property type="entry name" value="Phosphoenolpyruvate/pyruvate domain"/>
    <property type="match status" value="1"/>
</dbReference>
<evidence type="ECO:0000256" key="4">
    <source>
        <dbReference type="NCBIfam" id="TIGR02751"/>
    </source>
</evidence>
<dbReference type="PIRSF" id="PIRSF006677">
    <property type="entry name" value="UCP006677"/>
    <property type="match status" value="1"/>
</dbReference>
<evidence type="ECO:0000313" key="6">
    <source>
        <dbReference type="Proteomes" id="UP000319783"/>
    </source>
</evidence>
<evidence type="ECO:0000313" key="5">
    <source>
        <dbReference type="EMBL" id="TLD41549.1"/>
    </source>
</evidence>
<protein>
    <recommendedName>
        <fullName evidence="4">Phosphoenolpyruvate carboxylase</fullName>
        <ecNumber evidence="4">4.1.1.31</ecNumber>
    </recommendedName>
</protein>
<dbReference type="InterPro" id="IPR015813">
    <property type="entry name" value="Pyrv/PenolPyrv_kinase-like_dom"/>
</dbReference>
<sequence>MKKIPRTMSTQHPDNVTMPFFTEGTSFRGEDEIKEAYYVFSHLHCDEQMWDCEGKEVDEFVIKKLLSRYDNFFKNNRIGKDLFITLRVPNPMVEKNEAKILLETLESAPRSYDTASLFYGNDNIPPISEVILPMTTSTESINRVYYYYRDFVVGKQHKKCFESDIIIKEWIGEFKPETIEVIPLFEDIPYMLSADTMVENYLKDKQLPHQRVFLGRSDPALNYGMLPAILVVKIALQRLYALQERIKVPIYPILGLGSNPFRGNLTPFSVDECLAEYPSVQTFTIQSAFKYDYDEGEVRNAIEKINNHTRKAPPGIQEEKALDITERLSAAYREQITNLAPLINDIARFVPRRRMRKLHIGLFGYSRNVKGVTLPRVISFCASLYSIGLPPELLGLHYLTEKDLLFLEEAYPYFLEDISFAASYYNKDVTKLISPKIAKEIEKVLGMIKYTENLLHSEYTSQIIEAFLAKKEETMTENIIAAGKIRRFLG</sequence>
<dbReference type="EC" id="4.1.1.31" evidence="4"/>